<organism evidence="2 3">
    <name type="scientific">Lunatimonas lonarensis</name>
    <dbReference type="NCBI Taxonomy" id="1232681"/>
    <lineage>
        <taxon>Bacteria</taxon>
        <taxon>Pseudomonadati</taxon>
        <taxon>Bacteroidota</taxon>
        <taxon>Cytophagia</taxon>
        <taxon>Cytophagales</taxon>
        <taxon>Cyclobacteriaceae</taxon>
    </lineage>
</organism>
<dbReference type="Proteomes" id="UP000013909">
    <property type="component" value="Unassembled WGS sequence"/>
</dbReference>
<feature type="transmembrane region" description="Helical" evidence="1">
    <location>
        <begin position="63"/>
        <end position="80"/>
    </location>
</feature>
<feature type="transmembrane region" description="Helical" evidence="1">
    <location>
        <begin position="39"/>
        <end position="56"/>
    </location>
</feature>
<evidence type="ECO:0000256" key="1">
    <source>
        <dbReference type="SAM" id="Phobius"/>
    </source>
</evidence>
<dbReference type="AlphaFoldDB" id="R7ZM78"/>
<comment type="caution">
    <text evidence="2">The sequence shown here is derived from an EMBL/GenBank/DDBJ whole genome shotgun (WGS) entry which is preliminary data.</text>
</comment>
<dbReference type="STRING" id="1232681.ADIS_4280"/>
<evidence type="ECO:0000313" key="3">
    <source>
        <dbReference type="Proteomes" id="UP000013909"/>
    </source>
</evidence>
<reference evidence="2 3" key="1">
    <citation type="submission" date="2013-02" db="EMBL/GenBank/DDBJ databases">
        <title>A novel strain isolated from Lonar lake, Maharashtra, India.</title>
        <authorList>
            <person name="Singh A."/>
        </authorList>
    </citation>
    <scope>NUCLEOTIDE SEQUENCE [LARGE SCALE GENOMIC DNA]</scope>
    <source>
        <strain evidence="2 3">AK24</strain>
    </source>
</reference>
<feature type="transmembrane region" description="Helical" evidence="1">
    <location>
        <begin position="12"/>
        <end position="33"/>
    </location>
</feature>
<protein>
    <recommendedName>
        <fullName evidence="4">Transmembrane family 220, helix</fullName>
    </recommendedName>
</protein>
<proteinExistence type="predicted"/>
<evidence type="ECO:0000313" key="2">
    <source>
        <dbReference type="EMBL" id="EON75109.1"/>
    </source>
</evidence>
<dbReference type="InterPro" id="IPR029377">
    <property type="entry name" value="TMEM220"/>
</dbReference>
<keyword evidence="1" id="KW-1133">Transmembrane helix</keyword>
<keyword evidence="1" id="KW-0812">Transmembrane</keyword>
<keyword evidence="3" id="KW-1185">Reference proteome</keyword>
<sequence>MAIGNFKNMKRGWKIFFGTWAGLFLLFAYWQLNDPDPEWWVPAYLLGAFIAAMAASGRFYLKFLVIMTLVYLTASLFFWPQEIGGWISQEWEQKNLAMKTDAMEINREFFGLLILSAVTGLAYWLGRIESIKKQQA</sequence>
<accession>R7ZM78</accession>
<evidence type="ECO:0008006" key="4">
    <source>
        <dbReference type="Google" id="ProtNLM"/>
    </source>
</evidence>
<keyword evidence="1" id="KW-0472">Membrane</keyword>
<name>R7ZM78_9BACT</name>
<gene>
    <name evidence="2" type="ORF">ADIS_4280</name>
</gene>
<dbReference type="EMBL" id="AQHR01000110">
    <property type="protein sequence ID" value="EON75109.1"/>
    <property type="molecule type" value="Genomic_DNA"/>
</dbReference>
<feature type="transmembrane region" description="Helical" evidence="1">
    <location>
        <begin position="109"/>
        <end position="126"/>
    </location>
</feature>
<dbReference type="Pfam" id="PF15071">
    <property type="entry name" value="TMEM220"/>
    <property type="match status" value="1"/>
</dbReference>